<dbReference type="EMBL" id="OX597831">
    <property type="protein sequence ID" value="CAI9735834.1"/>
    <property type="molecule type" value="Genomic_DNA"/>
</dbReference>
<dbReference type="Proteomes" id="UP001162480">
    <property type="component" value="Chromosome 18"/>
</dbReference>
<protein>
    <submittedName>
        <fullName evidence="1">Uncharacterized protein</fullName>
    </submittedName>
</protein>
<reference evidence="1" key="1">
    <citation type="submission" date="2023-08" db="EMBL/GenBank/DDBJ databases">
        <authorList>
            <person name="Alioto T."/>
            <person name="Alioto T."/>
            <person name="Gomez Garrido J."/>
        </authorList>
    </citation>
    <scope>NUCLEOTIDE SEQUENCE</scope>
</reference>
<evidence type="ECO:0000313" key="1">
    <source>
        <dbReference type="EMBL" id="CAI9735834.1"/>
    </source>
</evidence>
<keyword evidence="2" id="KW-1185">Reference proteome</keyword>
<gene>
    <name evidence="1" type="ORF">OCTVUL_1B004360</name>
</gene>
<organism evidence="1 2">
    <name type="scientific">Octopus vulgaris</name>
    <name type="common">Common octopus</name>
    <dbReference type="NCBI Taxonomy" id="6645"/>
    <lineage>
        <taxon>Eukaryota</taxon>
        <taxon>Metazoa</taxon>
        <taxon>Spiralia</taxon>
        <taxon>Lophotrochozoa</taxon>
        <taxon>Mollusca</taxon>
        <taxon>Cephalopoda</taxon>
        <taxon>Coleoidea</taxon>
        <taxon>Octopodiformes</taxon>
        <taxon>Octopoda</taxon>
        <taxon>Incirrata</taxon>
        <taxon>Octopodidae</taxon>
        <taxon>Octopus</taxon>
    </lineage>
</organism>
<dbReference type="AlphaFoldDB" id="A0AA36BKH1"/>
<name>A0AA36BKH1_OCTVU</name>
<accession>A0AA36BKH1</accession>
<evidence type="ECO:0000313" key="2">
    <source>
        <dbReference type="Proteomes" id="UP001162480"/>
    </source>
</evidence>
<proteinExistence type="predicted"/>
<sequence>MKENSKYTPAQIDELVTTDGGVPSPNIANSYAFLLLIVIPMFEREEKSILMRIILYQNCFTNNFLQCRVYFREAYKKNCKRFVTSEFCTESAEKLCPLALEKYPIKKPDSNEDKIWVQWSQSRNLKYVINFNVSNIFDSIAVLAFKFTGQYEENLMPETKLQSNKVLR</sequence>